<dbReference type="AlphaFoldDB" id="A0A2N9VQB8"/>
<protein>
    <submittedName>
        <fullName evidence="1">Uncharacterized protein</fullName>
    </submittedName>
</protein>
<accession>A0A2N9VQB8</accession>
<dbReference type="OrthoDB" id="8116801at2"/>
<dbReference type="KEGG" id="pht:BLM14_02880"/>
<dbReference type="EMBL" id="MZMT01000058">
    <property type="protein sequence ID" value="PIO41686.1"/>
    <property type="molecule type" value="Genomic_DNA"/>
</dbReference>
<evidence type="ECO:0000313" key="2">
    <source>
        <dbReference type="Proteomes" id="UP000232163"/>
    </source>
</evidence>
<sequence>MAIDWITTLQEQADFATQIAEDVNQTLDLPDLTPGQASRLYRTVEQGAQTFDRIIDEMEQHDLDVSLTAAAETIADVWTNLSVATANKVRVLQGLAPIEFPRSKDEA</sequence>
<comment type="caution">
    <text evidence="1">The sequence shown here is derived from an EMBL/GenBank/DDBJ whole genome shotgun (WGS) entry which is preliminary data.</text>
</comment>
<evidence type="ECO:0000313" key="1">
    <source>
        <dbReference type="EMBL" id="PIO41686.1"/>
    </source>
</evidence>
<proteinExistence type="predicted"/>
<organism evidence="1 2">
    <name type="scientific">Phyllobacterium zundukense</name>
    <dbReference type="NCBI Taxonomy" id="1867719"/>
    <lineage>
        <taxon>Bacteria</taxon>
        <taxon>Pseudomonadati</taxon>
        <taxon>Pseudomonadota</taxon>
        <taxon>Alphaproteobacteria</taxon>
        <taxon>Hyphomicrobiales</taxon>
        <taxon>Phyllobacteriaceae</taxon>
        <taxon>Phyllobacterium</taxon>
    </lineage>
</organism>
<dbReference type="Proteomes" id="UP000232163">
    <property type="component" value="Unassembled WGS sequence"/>
</dbReference>
<reference evidence="2" key="1">
    <citation type="journal article" date="2017" name="Int J Environ Stud">
        <title>Does the Miocene-Pliocene relict legume Oxytropis triphylla form nitrogen-fixing nodules with a combination of bacterial strains?</title>
        <authorList>
            <person name="Safronova V."/>
            <person name="Belimov A."/>
            <person name="Sazanova A."/>
            <person name="Kuznetsova I."/>
            <person name="Popova J."/>
            <person name="Andronov E."/>
            <person name="Verkhozina A."/>
            <person name="Tikhonovich I."/>
        </authorList>
    </citation>
    <scope>NUCLEOTIDE SEQUENCE [LARGE SCALE GENOMIC DNA]</scope>
    <source>
        <strain evidence="2">Tri-38</strain>
    </source>
</reference>
<name>A0A2N9VQB8_9HYPH</name>
<dbReference type="RefSeq" id="WP_099998009.1">
    <property type="nucleotide sequence ID" value="NZ_CP017940.1"/>
</dbReference>
<gene>
    <name evidence="1" type="ORF">B5P45_27440</name>
</gene>
<keyword evidence="2" id="KW-1185">Reference proteome</keyword>